<keyword evidence="2" id="KW-1185">Reference proteome</keyword>
<evidence type="ECO:0000313" key="2">
    <source>
        <dbReference type="Proteomes" id="UP000053424"/>
    </source>
</evidence>
<reference evidence="2" key="2">
    <citation type="submission" date="2015-01" db="EMBL/GenBank/DDBJ databases">
        <title>Evolutionary Origins and Diversification of the Mycorrhizal Mutualists.</title>
        <authorList>
            <consortium name="DOE Joint Genome Institute"/>
            <consortium name="Mycorrhizal Genomics Consortium"/>
            <person name="Kohler A."/>
            <person name="Kuo A."/>
            <person name="Nagy L.G."/>
            <person name="Floudas D."/>
            <person name="Copeland A."/>
            <person name="Barry K.W."/>
            <person name="Cichocki N."/>
            <person name="Veneault-Fourrey C."/>
            <person name="LaButti K."/>
            <person name="Lindquist E.A."/>
            <person name="Lipzen A."/>
            <person name="Lundell T."/>
            <person name="Morin E."/>
            <person name="Murat C."/>
            <person name="Riley R."/>
            <person name="Ohm R."/>
            <person name="Sun H."/>
            <person name="Tunlid A."/>
            <person name="Henrissat B."/>
            <person name="Grigoriev I.V."/>
            <person name="Hibbett D.S."/>
            <person name="Martin F."/>
        </authorList>
    </citation>
    <scope>NUCLEOTIDE SEQUENCE [LARGE SCALE GENOMIC DNA]</scope>
    <source>
        <strain evidence="2">h7</strain>
    </source>
</reference>
<sequence>MIVLLFYYRTAPIYPLFMYYPSSSVKSEQLTRVCCANPSMCLICNSTYDAVQVITEIYK</sequence>
<protein>
    <submittedName>
        <fullName evidence="1">Uncharacterized protein</fullName>
    </submittedName>
</protein>
<dbReference type="AlphaFoldDB" id="A0A0C2Y4J8"/>
<name>A0A0C2Y4J8_HEBCY</name>
<reference evidence="1 2" key="1">
    <citation type="submission" date="2014-04" db="EMBL/GenBank/DDBJ databases">
        <authorList>
            <consortium name="DOE Joint Genome Institute"/>
            <person name="Kuo A."/>
            <person name="Gay G."/>
            <person name="Dore J."/>
            <person name="Kohler A."/>
            <person name="Nagy L.G."/>
            <person name="Floudas D."/>
            <person name="Copeland A."/>
            <person name="Barry K.W."/>
            <person name="Cichocki N."/>
            <person name="Veneault-Fourrey C."/>
            <person name="LaButti K."/>
            <person name="Lindquist E.A."/>
            <person name="Lipzen A."/>
            <person name="Lundell T."/>
            <person name="Morin E."/>
            <person name="Murat C."/>
            <person name="Sun H."/>
            <person name="Tunlid A."/>
            <person name="Henrissat B."/>
            <person name="Grigoriev I.V."/>
            <person name="Hibbett D.S."/>
            <person name="Martin F."/>
            <person name="Nordberg H.P."/>
            <person name="Cantor M.N."/>
            <person name="Hua S.X."/>
        </authorList>
    </citation>
    <scope>NUCLEOTIDE SEQUENCE [LARGE SCALE GENOMIC DNA]</scope>
    <source>
        <strain evidence="2">h7</strain>
    </source>
</reference>
<gene>
    <name evidence="1" type="ORF">M413DRAFT_362567</name>
</gene>
<accession>A0A0C2Y4J8</accession>
<dbReference type="Proteomes" id="UP000053424">
    <property type="component" value="Unassembled WGS sequence"/>
</dbReference>
<proteinExistence type="predicted"/>
<organism evidence="1 2">
    <name type="scientific">Hebeloma cylindrosporum</name>
    <dbReference type="NCBI Taxonomy" id="76867"/>
    <lineage>
        <taxon>Eukaryota</taxon>
        <taxon>Fungi</taxon>
        <taxon>Dikarya</taxon>
        <taxon>Basidiomycota</taxon>
        <taxon>Agaricomycotina</taxon>
        <taxon>Agaricomycetes</taxon>
        <taxon>Agaricomycetidae</taxon>
        <taxon>Agaricales</taxon>
        <taxon>Agaricineae</taxon>
        <taxon>Hymenogastraceae</taxon>
        <taxon>Hebeloma</taxon>
    </lineage>
</organism>
<dbReference type="EMBL" id="KN831773">
    <property type="protein sequence ID" value="KIM44788.1"/>
    <property type="molecule type" value="Genomic_DNA"/>
</dbReference>
<evidence type="ECO:0000313" key="1">
    <source>
        <dbReference type="EMBL" id="KIM44788.1"/>
    </source>
</evidence>
<dbReference type="HOGENOM" id="CLU_2961049_0_0_1"/>